<gene>
    <name evidence="2" type="ORF">RF11_13003</name>
</gene>
<reference evidence="2 3" key="1">
    <citation type="journal article" date="2014" name="Genome Biol. Evol.">
        <title>The genome of the myxosporean Thelohanellus kitauei shows adaptations to nutrient acquisition within its fish host.</title>
        <authorList>
            <person name="Yang Y."/>
            <person name="Xiong J."/>
            <person name="Zhou Z."/>
            <person name="Huo F."/>
            <person name="Miao W."/>
            <person name="Ran C."/>
            <person name="Liu Y."/>
            <person name="Zhang J."/>
            <person name="Feng J."/>
            <person name="Wang M."/>
            <person name="Wang M."/>
            <person name="Wang L."/>
            <person name="Yao B."/>
        </authorList>
    </citation>
    <scope>NUCLEOTIDE SEQUENCE [LARGE SCALE GENOMIC DNA]</scope>
    <source>
        <strain evidence="2">Wuqing</strain>
    </source>
</reference>
<dbReference type="Proteomes" id="UP000031668">
    <property type="component" value="Unassembled WGS sequence"/>
</dbReference>
<feature type="transmembrane region" description="Helical" evidence="1">
    <location>
        <begin position="126"/>
        <end position="147"/>
    </location>
</feature>
<sequence length="171" mass="19804">MLDKDDEIEINACKISLRQNDKSDLKEYSIGYKFTFKKNTKYVFKRHKIDLIENKESFQYIKLRVFDMSLQFSCFNRTCVNYKQYDAKEVSLTANELLYPCQKDDSDLSETKTICSVYDVKIKPNVYLTSLFVIMSVGIGIIVLLTVCTTPVHQSKPVDGPVERDGIYFTS</sequence>
<comment type="caution">
    <text evidence="2">The sequence shown here is derived from an EMBL/GenBank/DDBJ whole genome shotgun (WGS) entry which is preliminary data.</text>
</comment>
<dbReference type="EMBL" id="JWZT01004343">
    <property type="protein sequence ID" value="KII64281.1"/>
    <property type="molecule type" value="Genomic_DNA"/>
</dbReference>
<evidence type="ECO:0000313" key="2">
    <source>
        <dbReference type="EMBL" id="KII64281.1"/>
    </source>
</evidence>
<dbReference type="AlphaFoldDB" id="A0A0C2MBB0"/>
<proteinExistence type="predicted"/>
<evidence type="ECO:0000313" key="3">
    <source>
        <dbReference type="Proteomes" id="UP000031668"/>
    </source>
</evidence>
<accession>A0A0C2MBB0</accession>
<keyword evidence="1" id="KW-0812">Transmembrane</keyword>
<evidence type="ECO:0000256" key="1">
    <source>
        <dbReference type="SAM" id="Phobius"/>
    </source>
</evidence>
<protein>
    <submittedName>
        <fullName evidence="2">Uncharacterized protein</fullName>
    </submittedName>
</protein>
<keyword evidence="1" id="KW-0472">Membrane</keyword>
<keyword evidence="3" id="KW-1185">Reference proteome</keyword>
<organism evidence="2 3">
    <name type="scientific">Thelohanellus kitauei</name>
    <name type="common">Myxosporean</name>
    <dbReference type="NCBI Taxonomy" id="669202"/>
    <lineage>
        <taxon>Eukaryota</taxon>
        <taxon>Metazoa</taxon>
        <taxon>Cnidaria</taxon>
        <taxon>Myxozoa</taxon>
        <taxon>Myxosporea</taxon>
        <taxon>Bivalvulida</taxon>
        <taxon>Platysporina</taxon>
        <taxon>Myxobolidae</taxon>
        <taxon>Thelohanellus</taxon>
    </lineage>
</organism>
<keyword evidence="1" id="KW-1133">Transmembrane helix</keyword>
<name>A0A0C2MBB0_THEKT</name>